<dbReference type="SUPFAM" id="SSF51735">
    <property type="entry name" value="NAD(P)-binding Rossmann-fold domains"/>
    <property type="match status" value="1"/>
</dbReference>
<evidence type="ECO:0000313" key="3">
    <source>
        <dbReference type="Proteomes" id="UP000317998"/>
    </source>
</evidence>
<dbReference type="Pfam" id="PF00107">
    <property type="entry name" value="ADH_zinc_N"/>
    <property type="match status" value="1"/>
</dbReference>
<dbReference type="SUPFAM" id="SSF50129">
    <property type="entry name" value="GroES-like"/>
    <property type="match status" value="1"/>
</dbReference>
<evidence type="ECO:0000313" key="2">
    <source>
        <dbReference type="EMBL" id="TQL48223.1"/>
    </source>
</evidence>
<feature type="domain" description="Alcohol dehydrogenase-like C-terminal" evidence="1">
    <location>
        <begin position="146"/>
        <end position="220"/>
    </location>
</feature>
<comment type="caution">
    <text evidence="2">The sequence shown here is derived from an EMBL/GenBank/DDBJ whole genome shotgun (WGS) entry which is preliminary data.</text>
</comment>
<evidence type="ECO:0000259" key="1">
    <source>
        <dbReference type="Pfam" id="PF00107"/>
    </source>
</evidence>
<protein>
    <submittedName>
        <fullName evidence="2">NADPH2:quinone reductase</fullName>
    </submittedName>
</protein>
<dbReference type="InterPro" id="IPR011032">
    <property type="entry name" value="GroES-like_sf"/>
</dbReference>
<dbReference type="InterPro" id="IPR051397">
    <property type="entry name" value="Zn-ADH-like_protein"/>
</dbReference>
<keyword evidence="3" id="KW-1185">Reference proteome</keyword>
<accession>A0A542YJF5</accession>
<reference evidence="2 3" key="1">
    <citation type="submission" date="2019-06" db="EMBL/GenBank/DDBJ databases">
        <title>Sequencing the genomes of 1000 actinobacteria strains.</title>
        <authorList>
            <person name="Klenk H.-P."/>
        </authorList>
    </citation>
    <scope>NUCLEOTIDE SEQUENCE [LARGE SCALE GENOMIC DNA]</scope>
    <source>
        <strain evidence="2 3">DSM 26477</strain>
    </source>
</reference>
<dbReference type="Gene3D" id="3.90.180.10">
    <property type="entry name" value="Medium-chain alcohol dehydrogenases, catalytic domain"/>
    <property type="match status" value="1"/>
</dbReference>
<dbReference type="OrthoDB" id="9787435at2"/>
<proteinExistence type="predicted"/>
<gene>
    <name evidence="2" type="ORF">FB562_1310</name>
</gene>
<dbReference type="InterPro" id="IPR036291">
    <property type="entry name" value="NAD(P)-bd_dom_sf"/>
</dbReference>
<dbReference type="PANTHER" id="PTHR43677">
    <property type="entry name" value="SHORT-CHAIN DEHYDROGENASE/REDUCTASE"/>
    <property type="match status" value="1"/>
</dbReference>
<dbReference type="PANTHER" id="PTHR43677:SF11">
    <property type="entry name" value="ZINC-CONTAINING ALCOHOL DEHYDROGENASE"/>
    <property type="match status" value="1"/>
</dbReference>
<dbReference type="AlphaFoldDB" id="A0A542YJF5"/>
<dbReference type="GO" id="GO:0016491">
    <property type="term" value="F:oxidoreductase activity"/>
    <property type="evidence" value="ECO:0007669"/>
    <property type="project" value="TreeGrafter"/>
</dbReference>
<dbReference type="InterPro" id="IPR013149">
    <property type="entry name" value="ADH-like_C"/>
</dbReference>
<dbReference type="EMBL" id="VFOM01000001">
    <property type="protein sequence ID" value="TQL48223.1"/>
    <property type="molecule type" value="Genomic_DNA"/>
</dbReference>
<dbReference type="RefSeq" id="WP_141880393.1">
    <property type="nucleotide sequence ID" value="NZ_VFOM01000001.1"/>
</dbReference>
<sequence length="317" mass="32608">MENITAALVEAFGEPPHYRSIPAPQADSRHEVAEVLAVGIHPVTRAIASGRHYASSAALPFIPGIDAVVRRADGSLAYVGGAGSGTLAERILIDPDAAIPLPAHADPATVAASMNPAMSSWITLRTRVPFTAGQSVLVLGATGNAGSVAVKAARLLGAGRVIAAGRNRERLEQLLAEGADEVIALSPDDAETAAALAERAAQVDVVLDYIWGAPSELAMRAILGARIDHTQLLDWVHIGGMGGPTITLDGAGLRSNALRISGSGFGSVDMSKAALPELAAAVASGTLAIRPRPIPLTEIEAAWSHVDEPGERTVIIP</sequence>
<name>A0A542YJF5_9MICO</name>
<dbReference type="Proteomes" id="UP000317998">
    <property type="component" value="Unassembled WGS sequence"/>
</dbReference>
<organism evidence="2 3">
    <name type="scientific">Homoserinimonas aerilata</name>
    <dbReference type="NCBI Taxonomy" id="1162970"/>
    <lineage>
        <taxon>Bacteria</taxon>
        <taxon>Bacillati</taxon>
        <taxon>Actinomycetota</taxon>
        <taxon>Actinomycetes</taxon>
        <taxon>Micrococcales</taxon>
        <taxon>Microbacteriaceae</taxon>
        <taxon>Homoserinimonas</taxon>
    </lineage>
</organism>